<dbReference type="Proteomes" id="UP000321533">
    <property type="component" value="Chromosome"/>
</dbReference>
<gene>
    <name evidence="2" type="ORF">FRZ67_01260</name>
</gene>
<feature type="transmembrane region" description="Helical" evidence="1">
    <location>
        <begin position="6"/>
        <end position="23"/>
    </location>
</feature>
<accession>A0A5B8V3A4</accession>
<name>A0A5B8V3A4_9BACT</name>
<evidence type="ECO:0000313" key="3">
    <source>
        <dbReference type="Proteomes" id="UP000321533"/>
    </source>
</evidence>
<feature type="transmembrane region" description="Helical" evidence="1">
    <location>
        <begin position="87"/>
        <end position="107"/>
    </location>
</feature>
<keyword evidence="1" id="KW-0472">Membrane</keyword>
<protein>
    <submittedName>
        <fullName evidence="2">Uncharacterized protein</fullName>
    </submittedName>
</protein>
<proteinExistence type="predicted"/>
<feature type="transmembrane region" description="Helical" evidence="1">
    <location>
        <begin position="59"/>
        <end position="75"/>
    </location>
</feature>
<feature type="transmembrane region" description="Helical" evidence="1">
    <location>
        <begin position="149"/>
        <end position="165"/>
    </location>
</feature>
<organism evidence="2 3">
    <name type="scientific">Panacibacter ginsenosidivorans</name>
    <dbReference type="NCBI Taxonomy" id="1813871"/>
    <lineage>
        <taxon>Bacteria</taxon>
        <taxon>Pseudomonadati</taxon>
        <taxon>Bacteroidota</taxon>
        <taxon>Chitinophagia</taxon>
        <taxon>Chitinophagales</taxon>
        <taxon>Chitinophagaceae</taxon>
        <taxon>Panacibacter</taxon>
    </lineage>
</organism>
<dbReference type="EMBL" id="CP042435">
    <property type="protein sequence ID" value="QEC65997.1"/>
    <property type="molecule type" value="Genomic_DNA"/>
</dbReference>
<dbReference type="RefSeq" id="WP_147187797.1">
    <property type="nucleotide sequence ID" value="NZ_CP042435.1"/>
</dbReference>
<reference evidence="2 3" key="1">
    <citation type="journal article" date="2016" name="Int. J. Syst. Evol. Microbiol.">
        <title>Panacibacter ginsenosidivorans gen. nov., sp. nov., with ginsenoside converting activity isolated from soil of a ginseng field.</title>
        <authorList>
            <person name="Siddiqi M.Z."/>
            <person name="Muhammad Shafi S."/>
            <person name="Choi K.D."/>
            <person name="Im W.T."/>
        </authorList>
    </citation>
    <scope>NUCLEOTIDE SEQUENCE [LARGE SCALE GENOMIC DNA]</scope>
    <source>
        <strain evidence="2 3">Gsoil1550</strain>
    </source>
</reference>
<evidence type="ECO:0000256" key="1">
    <source>
        <dbReference type="SAM" id="Phobius"/>
    </source>
</evidence>
<dbReference type="KEGG" id="pgin:FRZ67_01260"/>
<dbReference type="OrthoDB" id="655674at2"/>
<sequence length="213" mass="25322">MSDATYRFLLSLSIIFPFSVSVFKFKQIPVSYHPLVYVISLGLINEIITYYFFRSGNAIPTNIYNLLEFIFYCRQFRNWKHILQKKFSYYLTTISVALFWITDEIILGKLNTFTSFFLILYPFLLVLLAVNELNFLVANEHGNVLKNPIFLFCIAVIIFYAYRILSEIFYRYTDDHELQNRIFDIQAYVNVLFNILLTFVILCIPKKRTITLR</sequence>
<keyword evidence="1" id="KW-0812">Transmembrane</keyword>
<evidence type="ECO:0000313" key="2">
    <source>
        <dbReference type="EMBL" id="QEC65997.1"/>
    </source>
</evidence>
<feature type="transmembrane region" description="Helical" evidence="1">
    <location>
        <begin position="185"/>
        <end position="204"/>
    </location>
</feature>
<feature type="transmembrane region" description="Helical" evidence="1">
    <location>
        <begin position="113"/>
        <end position="137"/>
    </location>
</feature>
<keyword evidence="3" id="KW-1185">Reference proteome</keyword>
<dbReference type="AlphaFoldDB" id="A0A5B8V3A4"/>
<keyword evidence="1" id="KW-1133">Transmembrane helix</keyword>
<feature type="transmembrane region" description="Helical" evidence="1">
    <location>
        <begin position="35"/>
        <end position="53"/>
    </location>
</feature>